<dbReference type="OrthoDB" id="3370at2759"/>
<evidence type="ECO:0000259" key="10">
    <source>
        <dbReference type="PROSITE" id="PS51194"/>
    </source>
</evidence>
<feature type="compositionally biased region" description="Acidic residues" evidence="8">
    <location>
        <begin position="70"/>
        <end position="79"/>
    </location>
</feature>
<dbReference type="GO" id="GO:0005730">
    <property type="term" value="C:nucleolus"/>
    <property type="evidence" value="ECO:0007669"/>
    <property type="project" value="EnsemblFungi"/>
</dbReference>
<dbReference type="Proteomes" id="UP000094112">
    <property type="component" value="Unassembled WGS sequence"/>
</dbReference>
<dbReference type="CDD" id="cd17956">
    <property type="entry name" value="DEADc_DDX51"/>
    <property type="match status" value="1"/>
</dbReference>
<dbReference type="GeneID" id="30198932"/>
<evidence type="ECO:0000256" key="4">
    <source>
        <dbReference type="ARBA" id="ARBA00022840"/>
    </source>
</evidence>
<evidence type="ECO:0000256" key="6">
    <source>
        <dbReference type="RuleBase" id="RU000492"/>
    </source>
</evidence>
<dbReference type="Pfam" id="PF00270">
    <property type="entry name" value="DEAD"/>
    <property type="match status" value="1"/>
</dbReference>
<dbReference type="Gene3D" id="3.40.50.300">
    <property type="entry name" value="P-loop containing nucleotide triphosphate hydrolases"/>
    <property type="match status" value="2"/>
</dbReference>
<dbReference type="PROSITE" id="PS51192">
    <property type="entry name" value="HELICASE_ATP_BIND_1"/>
    <property type="match status" value="1"/>
</dbReference>
<keyword evidence="1 6" id="KW-0547">Nucleotide-binding</keyword>
<dbReference type="STRING" id="683960.A0A1E3P4N1"/>
<evidence type="ECO:0000256" key="5">
    <source>
        <dbReference type="ARBA" id="ARBA00022884"/>
    </source>
</evidence>
<organism evidence="11 12">
    <name type="scientific">Wickerhamomyces anomalus (strain ATCC 58044 / CBS 1984 / NCYC 433 / NRRL Y-366-8)</name>
    <name type="common">Yeast</name>
    <name type="synonym">Hansenula anomala</name>
    <dbReference type="NCBI Taxonomy" id="683960"/>
    <lineage>
        <taxon>Eukaryota</taxon>
        <taxon>Fungi</taxon>
        <taxon>Dikarya</taxon>
        <taxon>Ascomycota</taxon>
        <taxon>Saccharomycotina</taxon>
        <taxon>Saccharomycetes</taxon>
        <taxon>Phaffomycetales</taxon>
        <taxon>Wickerhamomycetaceae</taxon>
        <taxon>Wickerhamomyces</taxon>
    </lineage>
</organism>
<dbReference type="EC" id="3.6.4.13" evidence="7"/>
<name>A0A1E3P4N1_WICAA</name>
<dbReference type="GO" id="GO:0000463">
    <property type="term" value="P:maturation of LSU-rRNA from tricistronic rRNA transcript (SSU-rRNA, 5.8S rRNA, LSU-rRNA)"/>
    <property type="evidence" value="ECO:0007669"/>
    <property type="project" value="EnsemblFungi"/>
</dbReference>
<evidence type="ECO:0000256" key="8">
    <source>
        <dbReference type="SAM" id="MobiDB-lite"/>
    </source>
</evidence>
<dbReference type="Pfam" id="PF00271">
    <property type="entry name" value="Helicase_C"/>
    <property type="match status" value="1"/>
</dbReference>
<dbReference type="GO" id="GO:0003723">
    <property type="term" value="F:RNA binding"/>
    <property type="evidence" value="ECO:0007669"/>
    <property type="project" value="UniProtKB-UniRule"/>
</dbReference>
<dbReference type="GO" id="GO:0003724">
    <property type="term" value="F:RNA helicase activity"/>
    <property type="evidence" value="ECO:0007669"/>
    <property type="project" value="UniProtKB-EC"/>
</dbReference>
<evidence type="ECO:0000256" key="7">
    <source>
        <dbReference type="RuleBase" id="RU365068"/>
    </source>
</evidence>
<evidence type="ECO:0000256" key="2">
    <source>
        <dbReference type="ARBA" id="ARBA00022801"/>
    </source>
</evidence>
<feature type="domain" description="Helicase C-terminal" evidence="10">
    <location>
        <begin position="391"/>
        <end position="544"/>
    </location>
</feature>
<comment type="similarity">
    <text evidence="6">Belongs to the DEAD box helicase family.</text>
</comment>
<evidence type="ECO:0000259" key="9">
    <source>
        <dbReference type="PROSITE" id="PS51192"/>
    </source>
</evidence>
<keyword evidence="12" id="KW-1185">Reference proteome</keyword>
<dbReference type="GO" id="GO:0005524">
    <property type="term" value="F:ATP binding"/>
    <property type="evidence" value="ECO:0007669"/>
    <property type="project" value="UniProtKB-UniRule"/>
</dbReference>
<dbReference type="InterPro" id="IPR027417">
    <property type="entry name" value="P-loop_NTPase"/>
</dbReference>
<dbReference type="InterPro" id="IPR000629">
    <property type="entry name" value="RNA-helicase_DEAD-box_CS"/>
</dbReference>
<dbReference type="InterPro" id="IPR001650">
    <property type="entry name" value="Helicase_C-like"/>
</dbReference>
<feature type="region of interest" description="Disordered" evidence="8">
    <location>
        <begin position="1"/>
        <end position="95"/>
    </location>
</feature>
<dbReference type="InterPro" id="IPR011545">
    <property type="entry name" value="DEAD/DEAH_box_helicase_dom"/>
</dbReference>
<proteinExistence type="inferred from homology"/>
<reference evidence="11 12" key="1">
    <citation type="journal article" date="2016" name="Proc. Natl. Acad. Sci. U.S.A.">
        <title>Comparative genomics of biotechnologically important yeasts.</title>
        <authorList>
            <person name="Riley R."/>
            <person name="Haridas S."/>
            <person name="Wolfe K.H."/>
            <person name="Lopes M.R."/>
            <person name="Hittinger C.T."/>
            <person name="Goeker M."/>
            <person name="Salamov A.A."/>
            <person name="Wisecaver J.H."/>
            <person name="Long T.M."/>
            <person name="Calvey C.H."/>
            <person name="Aerts A.L."/>
            <person name="Barry K.W."/>
            <person name="Choi C."/>
            <person name="Clum A."/>
            <person name="Coughlan A.Y."/>
            <person name="Deshpande S."/>
            <person name="Douglass A.P."/>
            <person name="Hanson S.J."/>
            <person name="Klenk H.-P."/>
            <person name="LaButti K.M."/>
            <person name="Lapidus A."/>
            <person name="Lindquist E.A."/>
            <person name="Lipzen A.M."/>
            <person name="Meier-Kolthoff J.P."/>
            <person name="Ohm R.A."/>
            <person name="Otillar R.P."/>
            <person name="Pangilinan J.L."/>
            <person name="Peng Y."/>
            <person name="Rokas A."/>
            <person name="Rosa C.A."/>
            <person name="Scheuner C."/>
            <person name="Sibirny A.A."/>
            <person name="Slot J.C."/>
            <person name="Stielow J.B."/>
            <person name="Sun H."/>
            <person name="Kurtzman C.P."/>
            <person name="Blackwell M."/>
            <person name="Grigoriev I.V."/>
            <person name="Jeffries T.W."/>
        </authorList>
    </citation>
    <scope>NUCLEOTIDE SEQUENCE [LARGE SCALE GENOMIC DNA]</scope>
    <source>
        <strain evidence="12">ATCC 58044 / CBS 1984 / NCYC 433 / NRRL Y-366-8</strain>
    </source>
</reference>
<comment type="catalytic activity">
    <reaction evidence="7">
        <text>ATP + H2O = ADP + phosphate + H(+)</text>
        <dbReference type="Rhea" id="RHEA:13065"/>
        <dbReference type="ChEBI" id="CHEBI:15377"/>
        <dbReference type="ChEBI" id="CHEBI:15378"/>
        <dbReference type="ChEBI" id="CHEBI:30616"/>
        <dbReference type="ChEBI" id="CHEBI:43474"/>
        <dbReference type="ChEBI" id="CHEBI:456216"/>
        <dbReference type="EC" id="3.6.4.13"/>
    </reaction>
</comment>
<accession>A0A1E3P4N1</accession>
<comment type="domain">
    <text evidence="7">The Q motif is unique to and characteristic of the DEAD box family of RNA helicases and controls ATP binding and hydrolysis.</text>
</comment>
<dbReference type="SUPFAM" id="SSF52540">
    <property type="entry name" value="P-loop containing nucleoside triphosphate hydrolases"/>
    <property type="match status" value="1"/>
</dbReference>
<dbReference type="EMBL" id="KV454210">
    <property type="protein sequence ID" value="ODQ60441.1"/>
    <property type="molecule type" value="Genomic_DNA"/>
</dbReference>
<dbReference type="SMART" id="SM00490">
    <property type="entry name" value="HELICc"/>
    <property type="match status" value="1"/>
</dbReference>
<comment type="function">
    <text evidence="7">RNA helicase.</text>
</comment>
<keyword evidence="2 6" id="KW-0378">Hydrolase</keyword>
<dbReference type="PROSITE" id="PS51194">
    <property type="entry name" value="HELICASE_CTER"/>
    <property type="match status" value="1"/>
</dbReference>
<dbReference type="PANTHER" id="PTHR24031">
    <property type="entry name" value="RNA HELICASE"/>
    <property type="match status" value="1"/>
</dbReference>
<gene>
    <name evidence="11" type="ORF">WICANDRAFT_30082</name>
</gene>
<sequence length="565" mass="63823">MDSGSDESESSDSESESEDSSDESNSEDETKDEVEVEKINDEPEIQQDHDTKFSSIISRFNKSIAKPKQDEEESEESDDQTEKHELIPLPQPELPRDQRLSRALTNNSLNWLANPQYIKTDSTKPFNEFDISPKILKNLQDLGFDNAFATQIKTLDLLLPEINNKLNPNSIKGDLLVNASTGSGKTLAYTIPIIQSLQNRIVPKLRCIILVPTKPLINQVYKTLISISKGIDLNIVTLGKTDLNLQDEHLKLKTNVPDIIVSTPGRLVDHLNLQSIELKNLQWCIIDEADRLLNQSFQDWSNVLIKNLNSINEGNNLSKIYKPNLIKMIFSATLTTDSGKLSNLNFHNPRLIIVNNEESILQNDKIFTLPSQLSEHVVKLSSSSSSHKPLYLLKLLESLQFPHNVLIFTKSNESTLRLSRLLSLISNKLQIPLIISNINSSQSRSEKSKLLTQFAKGEIHILISTDLISRGIDILTIQHVVNYDLPNSSREYVHRVGRTARANNKGDAYNFLIGKGEQNFWNKFNLDINRGDNEISEIELQDIDSMKDAYVESLGELEKEVFATN</sequence>
<keyword evidence="3 6" id="KW-0347">Helicase</keyword>
<dbReference type="AlphaFoldDB" id="A0A1E3P4N1"/>
<keyword evidence="4 6" id="KW-0067">ATP-binding</keyword>
<feature type="compositionally biased region" description="Basic and acidic residues" evidence="8">
    <location>
        <begin position="36"/>
        <end position="52"/>
    </location>
</feature>
<dbReference type="PROSITE" id="PS00039">
    <property type="entry name" value="DEAD_ATP_HELICASE"/>
    <property type="match status" value="1"/>
</dbReference>
<dbReference type="RefSeq" id="XP_019039648.1">
    <property type="nucleotide sequence ID" value="XM_019181686.1"/>
</dbReference>
<dbReference type="CDD" id="cd18787">
    <property type="entry name" value="SF2_C_DEAD"/>
    <property type="match status" value="1"/>
</dbReference>
<dbReference type="GO" id="GO:0030687">
    <property type="term" value="C:preribosome, large subunit precursor"/>
    <property type="evidence" value="ECO:0007669"/>
    <property type="project" value="EnsemblFungi"/>
</dbReference>
<evidence type="ECO:0000256" key="3">
    <source>
        <dbReference type="ARBA" id="ARBA00022806"/>
    </source>
</evidence>
<protein>
    <recommendedName>
        <fullName evidence="7">ATP-dependent RNA helicase</fullName>
        <ecNumber evidence="7">3.6.4.13</ecNumber>
    </recommendedName>
</protein>
<keyword evidence="5 7" id="KW-0694">RNA-binding</keyword>
<feature type="domain" description="Helicase ATP-binding" evidence="9">
    <location>
        <begin position="166"/>
        <end position="352"/>
    </location>
</feature>
<evidence type="ECO:0000313" key="11">
    <source>
        <dbReference type="EMBL" id="ODQ60441.1"/>
    </source>
</evidence>
<feature type="compositionally biased region" description="Acidic residues" evidence="8">
    <location>
        <begin position="1"/>
        <end position="35"/>
    </location>
</feature>
<evidence type="ECO:0000313" key="12">
    <source>
        <dbReference type="Proteomes" id="UP000094112"/>
    </source>
</evidence>
<dbReference type="InterPro" id="IPR014001">
    <property type="entry name" value="Helicase_ATP-bd"/>
</dbReference>
<dbReference type="GO" id="GO:0016787">
    <property type="term" value="F:hydrolase activity"/>
    <property type="evidence" value="ECO:0007669"/>
    <property type="project" value="UniProtKB-KW"/>
</dbReference>
<dbReference type="GO" id="GO:0000466">
    <property type="term" value="P:maturation of 5.8S rRNA from tricistronic rRNA transcript (SSU-rRNA, 5.8S rRNA, LSU-rRNA)"/>
    <property type="evidence" value="ECO:0007669"/>
    <property type="project" value="EnsemblFungi"/>
</dbReference>
<evidence type="ECO:0000256" key="1">
    <source>
        <dbReference type="ARBA" id="ARBA00022741"/>
    </source>
</evidence>
<dbReference type="SMART" id="SM00487">
    <property type="entry name" value="DEXDc"/>
    <property type="match status" value="1"/>
</dbReference>